<dbReference type="AlphaFoldDB" id="A0A1H2AGN6"/>
<name>A0A1H2AGN6_MUCMA</name>
<dbReference type="OrthoDB" id="9795306at2"/>
<evidence type="ECO:0000313" key="3">
    <source>
        <dbReference type="Proteomes" id="UP000199679"/>
    </source>
</evidence>
<dbReference type="PANTHER" id="PTHR33990:SF1">
    <property type="entry name" value="PROTEIN YJDN"/>
    <property type="match status" value="1"/>
</dbReference>
<dbReference type="CDD" id="cd06588">
    <property type="entry name" value="PhnB_like"/>
    <property type="match status" value="1"/>
</dbReference>
<dbReference type="Pfam" id="PF06983">
    <property type="entry name" value="3-dmu-9_3-mt"/>
    <property type="match status" value="1"/>
</dbReference>
<feature type="domain" description="PhnB-like" evidence="1">
    <location>
        <begin position="4"/>
        <end position="133"/>
    </location>
</feature>
<dbReference type="PANTHER" id="PTHR33990">
    <property type="entry name" value="PROTEIN YJDN-RELATED"/>
    <property type="match status" value="1"/>
</dbReference>
<dbReference type="InterPro" id="IPR028973">
    <property type="entry name" value="PhnB-like"/>
</dbReference>
<gene>
    <name evidence="2" type="ORF">SAMN05216490_3531</name>
</gene>
<evidence type="ECO:0000259" key="1">
    <source>
        <dbReference type="Pfam" id="PF06983"/>
    </source>
</evidence>
<accession>A0A1H2AGN6</accession>
<sequence>MKAINITLVYNGQTEAAFNFYKSVFGGEFSNLQRMKDIPGAPPMSAEESEKILHMSFPIGGAILMGMDMPAGRGTVNQGNNFMVTLDTSSKEEATKIFDGLSVGGTVMMPMADQFWGSFFGMFTDKFGIQWMVSYVNS</sequence>
<dbReference type="Gene3D" id="3.10.180.10">
    <property type="entry name" value="2,3-Dihydroxybiphenyl 1,2-Dioxygenase, domain 1"/>
    <property type="match status" value="1"/>
</dbReference>
<organism evidence="2 3">
    <name type="scientific">Mucilaginibacter mallensis</name>
    <dbReference type="NCBI Taxonomy" id="652787"/>
    <lineage>
        <taxon>Bacteria</taxon>
        <taxon>Pseudomonadati</taxon>
        <taxon>Bacteroidota</taxon>
        <taxon>Sphingobacteriia</taxon>
        <taxon>Sphingobacteriales</taxon>
        <taxon>Sphingobacteriaceae</taxon>
        <taxon>Mucilaginibacter</taxon>
    </lineage>
</organism>
<dbReference type="RefSeq" id="WP_091375814.1">
    <property type="nucleotide sequence ID" value="NZ_LT629740.1"/>
</dbReference>
<proteinExistence type="predicted"/>
<dbReference type="InterPro" id="IPR029068">
    <property type="entry name" value="Glyas_Bleomycin-R_OHBP_Dase"/>
</dbReference>
<keyword evidence="3" id="KW-1185">Reference proteome</keyword>
<dbReference type="STRING" id="652787.SAMN05216490_3531"/>
<evidence type="ECO:0000313" key="2">
    <source>
        <dbReference type="EMBL" id="SDT45148.1"/>
    </source>
</evidence>
<dbReference type="EMBL" id="LT629740">
    <property type="protein sequence ID" value="SDT45148.1"/>
    <property type="molecule type" value="Genomic_DNA"/>
</dbReference>
<dbReference type="SUPFAM" id="SSF54593">
    <property type="entry name" value="Glyoxalase/Bleomycin resistance protein/Dihydroxybiphenyl dioxygenase"/>
    <property type="match status" value="1"/>
</dbReference>
<dbReference type="Proteomes" id="UP000199679">
    <property type="component" value="Chromosome I"/>
</dbReference>
<protein>
    <submittedName>
        <fullName evidence="2">PhnB protein</fullName>
    </submittedName>
</protein>
<reference evidence="2 3" key="1">
    <citation type="submission" date="2016-10" db="EMBL/GenBank/DDBJ databases">
        <authorList>
            <person name="de Groot N.N."/>
        </authorList>
    </citation>
    <scope>NUCLEOTIDE SEQUENCE [LARGE SCALE GENOMIC DNA]</scope>
    <source>
        <strain evidence="2 3">MP1X4</strain>
    </source>
</reference>